<dbReference type="Proteomes" id="UP001497623">
    <property type="component" value="Unassembled WGS sequence"/>
</dbReference>
<protein>
    <submittedName>
        <fullName evidence="4">Uncharacterized protein</fullName>
    </submittedName>
</protein>
<keyword evidence="2 3" id="KW-0040">ANK repeat</keyword>
<name>A0AAV2S7Y0_MEGNR</name>
<dbReference type="EMBL" id="CAXKWB010052171">
    <property type="protein sequence ID" value="CAL4172401.1"/>
    <property type="molecule type" value="Genomic_DNA"/>
</dbReference>
<dbReference type="PANTHER" id="PTHR24166">
    <property type="entry name" value="ROLLING PEBBLES, ISOFORM B"/>
    <property type="match status" value="1"/>
</dbReference>
<evidence type="ECO:0000256" key="1">
    <source>
        <dbReference type="ARBA" id="ARBA00022737"/>
    </source>
</evidence>
<dbReference type="InterPro" id="IPR036770">
    <property type="entry name" value="Ankyrin_rpt-contain_sf"/>
</dbReference>
<dbReference type="PANTHER" id="PTHR24166:SF48">
    <property type="entry name" value="PROTEIN VAPYRIN"/>
    <property type="match status" value="1"/>
</dbReference>
<gene>
    <name evidence="4" type="ORF">MNOR_LOCUS34266</name>
</gene>
<accession>A0AAV2S7Y0</accession>
<reference evidence="4 5" key="1">
    <citation type="submission" date="2024-05" db="EMBL/GenBank/DDBJ databases">
        <authorList>
            <person name="Wallberg A."/>
        </authorList>
    </citation>
    <scope>NUCLEOTIDE SEQUENCE [LARGE SCALE GENOMIC DNA]</scope>
</reference>
<feature type="repeat" description="ANK" evidence="3">
    <location>
        <begin position="37"/>
        <end position="69"/>
    </location>
</feature>
<dbReference type="InterPro" id="IPR002110">
    <property type="entry name" value="Ankyrin_rpt"/>
</dbReference>
<evidence type="ECO:0000313" key="4">
    <source>
        <dbReference type="EMBL" id="CAL4172401.1"/>
    </source>
</evidence>
<keyword evidence="1" id="KW-0677">Repeat</keyword>
<evidence type="ECO:0000313" key="5">
    <source>
        <dbReference type="Proteomes" id="UP001497623"/>
    </source>
</evidence>
<comment type="caution">
    <text evidence="4">The sequence shown here is derived from an EMBL/GenBank/DDBJ whole genome shotgun (WGS) entry which is preliminary data.</text>
</comment>
<dbReference type="SUPFAM" id="SSF48403">
    <property type="entry name" value="Ankyrin repeat"/>
    <property type="match status" value="1"/>
</dbReference>
<dbReference type="AlphaFoldDB" id="A0AAV2S7Y0"/>
<sequence length="120" mass="13268">MMSVNNKQTESANLLTAAKVGDVSKVFDNEARYPNRNDFRPLHWSAQNGHNNVVVKLLNMAVNANARENRGRLALHSACFRGHEEIAQLLIGREAILDALDNEDFTPLMVASQEGGDIPI</sequence>
<proteinExistence type="predicted"/>
<keyword evidence="5" id="KW-1185">Reference proteome</keyword>
<dbReference type="InterPro" id="IPR050889">
    <property type="entry name" value="Dendritic_Spine_Reg/Scaffold"/>
</dbReference>
<dbReference type="Pfam" id="PF12796">
    <property type="entry name" value="Ank_2"/>
    <property type="match status" value="1"/>
</dbReference>
<dbReference type="SMART" id="SM00248">
    <property type="entry name" value="ANK"/>
    <property type="match status" value="2"/>
</dbReference>
<feature type="repeat" description="ANK" evidence="3">
    <location>
        <begin position="70"/>
        <end position="102"/>
    </location>
</feature>
<dbReference type="Gene3D" id="1.25.40.20">
    <property type="entry name" value="Ankyrin repeat-containing domain"/>
    <property type="match status" value="1"/>
</dbReference>
<dbReference type="PROSITE" id="PS50297">
    <property type="entry name" value="ANK_REP_REGION"/>
    <property type="match status" value="1"/>
</dbReference>
<evidence type="ECO:0000256" key="3">
    <source>
        <dbReference type="PROSITE-ProRule" id="PRU00023"/>
    </source>
</evidence>
<dbReference type="PROSITE" id="PS50088">
    <property type="entry name" value="ANK_REPEAT"/>
    <property type="match status" value="2"/>
</dbReference>
<evidence type="ECO:0000256" key="2">
    <source>
        <dbReference type="ARBA" id="ARBA00023043"/>
    </source>
</evidence>
<organism evidence="4 5">
    <name type="scientific">Meganyctiphanes norvegica</name>
    <name type="common">Northern krill</name>
    <name type="synonym">Thysanopoda norvegica</name>
    <dbReference type="NCBI Taxonomy" id="48144"/>
    <lineage>
        <taxon>Eukaryota</taxon>
        <taxon>Metazoa</taxon>
        <taxon>Ecdysozoa</taxon>
        <taxon>Arthropoda</taxon>
        <taxon>Crustacea</taxon>
        <taxon>Multicrustacea</taxon>
        <taxon>Malacostraca</taxon>
        <taxon>Eumalacostraca</taxon>
        <taxon>Eucarida</taxon>
        <taxon>Euphausiacea</taxon>
        <taxon>Euphausiidae</taxon>
        <taxon>Meganyctiphanes</taxon>
    </lineage>
</organism>